<feature type="compositionally biased region" description="Polar residues" evidence="1">
    <location>
        <begin position="358"/>
        <end position="368"/>
    </location>
</feature>
<reference evidence="3 4" key="1">
    <citation type="journal article" date="2017" name="PLoS Biol.">
        <title>The sea cucumber genome provides insights into morphological evolution and visceral regeneration.</title>
        <authorList>
            <person name="Zhang X."/>
            <person name="Sun L."/>
            <person name="Yuan J."/>
            <person name="Sun Y."/>
            <person name="Gao Y."/>
            <person name="Zhang L."/>
            <person name="Li S."/>
            <person name="Dai H."/>
            <person name="Hamel J.F."/>
            <person name="Liu C."/>
            <person name="Yu Y."/>
            <person name="Liu S."/>
            <person name="Lin W."/>
            <person name="Guo K."/>
            <person name="Jin S."/>
            <person name="Xu P."/>
            <person name="Storey K.B."/>
            <person name="Huan P."/>
            <person name="Zhang T."/>
            <person name="Zhou Y."/>
            <person name="Zhang J."/>
            <person name="Lin C."/>
            <person name="Li X."/>
            <person name="Xing L."/>
            <person name="Huo D."/>
            <person name="Sun M."/>
            <person name="Wang L."/>
            <person name="Mercier A."/>
            <person name="Li F."/>
            <person name="Yang H."/>
            <person name="Xiang J."/>
        </authorList>
    </citation>
    <scope>NUCLEOTIDE SEQUENCE [LARGE SCALE GENOMIC DNA]</scope>
    <source>
        <strain evidence="3">Shaxun</strain>
        <tissue evidence="3">Muscle</tissue>
    </source>
</reference>
<dbReference type="OrthoDB" id="6022242at2759"/>
<feature type="compositionally biased region" description="Polar residues" evidence="1">
    <location>
        <begin position="269"/>
        <end position="295"/>
    </location>
</feature>
<accession>A0A2G8KFH8</accession>
<dbReference type="Pfam" id="PF00595">
    <property type="entry name" value="PDZ"/>
    <property type="match status" value="2"/>
</dbReference>
<evidence type="ECO:0000259" key="2">
    <source>
        <dbReference type="PROSITE" id="PS50106"/>
    </source>
</evidence>
<dbReference type="Gene3D" id="2.30.42.10">
    <property type="match status" value="2"/>
</dbReference>
<feature type="domain" description="PDZ" evidence="2">
    <location>
        <begin position="176"/>
        <end position="240"/>
    </location>
</feature>
<dbReference type="EMBL" id="MRZV01000623">
    <property type="protein sequence ID" value="PIK46746.1"/>
    <property type="molecule type" value="Genomic_DNA"/>
</dbReference>
<dbReference type="SUPFAM" id="SSF50156">
    <property type="entry name" value="PDZ domain-like"/>
    <property type="match status" value="2"/>
</dbReference>
<gene>
    <name evidence="3" type="ORF">BSL78_16389</name>
</gene>
<dbReference type="InterPro" id="IPR051342">
    <property type="entry name" value="PDZ_scaffold"/>
</dbReference>
<keyword evidence="4" id="KW-1185">Reference proteome</keyword>
<dbReference type="Proteomes" id="UP000230750">
    <property type="component" value="Unassembled WGS sequence"/>
</dbReference>
<dbReference type="PANTHER" id="PTHR19964">
    <property type="entry name" value="MULTIPLE PDZ DOMAIN PROTEIN"/>
    <property type="match status" value="1"/>
</dbReference>
<dbReference type="PROSITE" id="PS50106">
    <property type="entry name" value="PDZ"/>
    <property type="match status" value="2"/>
</dbReference>
<protein>
    <submittedName>
        <fullName evidence="3">Putative syntaxin-binding protein 4-like</fullName>
    </submittedName>
</protein>
<feature type="region of interest" description="Disordered" evidence="1">
    <location>
        <begin position="127"/>
        <end position="172"/>
    </location>
</feature>
<feature type="compositionally biased region" description="Polar residues" evidence="1">
    <location>
        <begin position="142"/>
        <end position="166"/>
    </location>
</feature>
<feature type="compositionally biased region" description="Polar residues" evidence="1">
    <location>
        <begin position="306"/>
        <end position="324"/>
    </location>
</feature>
<comment type="caution">
    <text evidence="3">The sequence shown here is derived from an EMBL/GenBank/DDBJ whole genome shotgun (WGS) entry which is preliminary data.</text>
</comment>
<dbReference type="InterPro" id="IPR036034">
    <property type="entry name" value="PDZ_sf"/>
</dbReference>
<proteinExistence type="predicted"/>
<dbReference type="AlphaFoldDB" id="A0A2G8KFH8"/>
<feature type="domain" description="PDZ" evidence="2">
    <location>
        <begin position="21"/>
        <end position="109"/>
    </location>
</feature>
<sequence>MESSPLTSAEGSPQHVQDAETVVFRDCRSGLGIKIIGGINEEEEDGKDHGVFVKRIIAGGRAAEKGSLKEGDQLLSVNGKSLTGVSNQQAVEYLRSASATNLVTLAILRSSVVNERYNALLDSKLAEMSGGSPLTSDHDNSSSENVSTGSTTPRNEGTTTDGSSPRPSSPHEIILSKSAGLGIAIAGGTNRRGEGRITITDMIPGGDCHKDSRLSQGDILLSINGESLQGVNHEMAKNILTRISLNRDIKTVVLRYIPSGRGARKTPVDESTGSYGYPTGTSHSSSAGTVNTPPSTGKRELPNPPRNSQRASDVKSGNNTTGDGNSIYDHSRHTGQSPDYPGINRASTLPPPPPPPVISQTMNNNIGTRTLPLPGSRGGRLDNNRVEASNRSPGDGGSLLNGRAGPVKQPLPGRVSPQVQTQMLPASVLGQQNPVSSLPPHMQRLAFPEPALHSTPQNASGVPSLPTYQQLDFLRPTLHSTPQNFAQNVYLTMVVTLL</sequence>
<name>A0A2G8KFH8_STIJA</name>
<dbReference type="STRING" id="307972.A0A2G8KFH8"/>
<organism evidence="3 4">
    <name type="scientific">Stichopus japonicus</name>
    <name type="common">Sea cucumber</name>
    <dbReference type="NCBI Taxonomy" id="307972"/>
    <lineage>
        <taxon>Eukaryota</taxon>
        <taxon>Metazoa</taxon>
        <taxon>Echinodermata</taxon>
        <taxon>Eleutherozoa</taxon>
        <taxon>Echinozoa</taxon>
        <taxon>Holothuroidea</taxon>
        <taxon>Aspidochirotacea</taxon>
        <taxon>Aspidochirotida</taxon>
        <taxon>Stichopodidae</taxon>
        <taxon>Apostichopus</taxon>
    </lineage>
</organism>
<evidence type="ECO:0000256" key="1">
    <source>
        <dbReference type="SAM" id="MobiDB-lite"/>
    </source>
</evidence>
<feature type="region of interest" description="Disordered" evidence="1">
    <location>
        <begin position="261"/>
        <end position="403"/>
    </location>
</feature>
<dbReference type="PANTHER" id="PTHR19964:SF94">
    <property type="entry name" value="SYNTAXIN-BINDING PROTEIN 4-LIKE"/>
    <property type="match status" value="1"/>
</dbReference>
<dbReference type="SMART" id="SM00228">
    <property type="entry name" value="PDZ"/>
    <property type="match status" value="2"/>
</dbReference>
<evidence type="ECO:0000313" key="3">
    <source>
        <dbReference type="EMBL" id="PIK46746.1"/>
    </source>
</evidence>
<dbReference type="InterPro" id="IPR001478">
    <property type="entry name" value="PDZ"/>
</dbReference>
<evidence type="ECO:0000313" key="4">
    <source>
        <dbReference type="Proteomes" id="UP000230750"/>
    </source>
</evidence>